<evidence type="ECO:0000256" key="1">
    <source>
        <dbReference type="SAM" id="MobiDB-lite"/>
    </source>
</evidence>
<protein>
    <submittedName>
        <fullName evidence="2">Uncharacterized protein</fullName>
    </submittedName>
</protein>
<feature type="region of interest" description="Disordered" evidence="1">
    <location>
        <begin position="135"/>
        <end position="160"/>
    </location>
</feature>
<accession>A0A4S4M7I1</accession>
<dbReference type="Proteomes" id="UP000310158">
    <property type="component" value="Unassembled WGS sequence"/>
</dbReference>
<keyword evidence="3" id="KW-1185">Reference proteome</keyword>
<proteinExistence type="predicted"/>
<dbReference type="AlphaFoldDB" id="A0A4S4M7I1"/>
<comment type="caution">
    <text evidence="2">The sequence shown here is derived from an EMBL/GenBank/DDBJ whole genome shotgun (WGS) entry which is preliminary data.</text>
</comment>
<organism evidence="2 3">
    <name type="scientific">Bondarzewia mesenterica</name>
    <dbReference type="NCBI Taxonomy" id="1095465"/>
    <lineage>
        <taxon>Eukaryota</taxon>
        <taxon>Fungi</taxon>
        <taxon>Dikarya</taxon>
        <taxon>Basidiomycota</taxon>
        <taxon>Agaricomycotina</taxon>
        <taxon>Agaricomycetes</taxon>
        <taxon>Russulales</taxon>
        <taxon>Bondarzewiaceae</taxon>
        <taxon>Bondarzewia</taxon>
    </lineage>
</organism>
<dbReference type="EMBL" id="SGPL01000023">
    <property type="protein sequence ID" value="THH20371.1"/>
    <property type="molecule type" value="Genomic_DNA"/>
</dbReference>
<name>A0A4S4M7I1_9AGAM</name>
<dbReference type="OrthoDB" id="3242721at2759"/>
<reference evidence="2" key="1">
    <citation type="submission" date="2019-02" db="EMBL/GenBank/DDBJ databases">
        <title>Genome sequencing of the rare red list fungi Bondarzewia mesenterica.</title>
        <authorList>
            <person name="Buettner E."/>
            <person name="Kellner H."/>
        </authorList>
    </citation>
    <scope>NUCLEOTIDE SEQUENCE [LARGE SCALE GENOMIC DNA]</scope>
    <source>
        <strain evidence="2">DSM 108281</strain>
    </source>
</reference>
<evidence type="ECO:0000313" key="2">
    <source>
        <dbReference type="EMBL" id="THH20371.1"/>
    </source>
</evidence>
<gene>
    <name evidence="2" type="ORF">EW146_g975</name>
</gene>
<evidence type="ECO:0000313" key="3">
    <source>
        <dbReference type="Proteomes" id="UP000310158"/>
    </source>
</evidence>
<sequence>MHSDNIVQLVAPRPVRITSFSQFHSTANRSHSLRLTSAPVDTIERAKPADADIDDVHHALADKEQVSPRASPRSNFSSEALEEFLSILRPALFPPLSPTLHARRIPTFAFSHERSHSLSSKPLDRLENMPIRSPIFRDDTRTPFKQTSPHLRTPREEDEENDITNELSTFMTAGSGPLASPISRIHTRNPFQRHPSYETPKGTGGIFQADVIPPPQTPAPVILSPSMIPLPPPTPSEMDLF</sequence>